<sequence>MKYPTRTRAFDVLAEARGRLTRLHGHAAETRAYRCEADDRVWHLTSKIFGYEYETPLANAYELADQYRRTSRRKNK</sequence>
<dbReference type="RefSeq" id="WP_201858498.1">
    <property type="nucleotide sequence ID" value="NZ_JAERRG010000062.1"/>
</dbReference>
<keyword evidence="2" id="KW-1185">Reference proteome</keyword>
<proteinExistence type="predicted"/>
<dbReference type="EMBL" id="JAERRG010000062">
    <property type="protein sequence ID" value="MBL1120742.1"/>
    <property type="molecule type" value="Genomic_DNA"/>
</dbReference>
<evidence type="ECO:0000313" key="2">
    <source>
        <dbReference type="Proteomes" id="UP000621510"/>
    </source>
</evidence>
<organism evidence="1 2">
    <name type="scientific">Streptomyces endocoffeicus</name>
    <dbReference type="NCBI Taxonomy" id="2898945"/>
    <lineage>
        <taxon>Bacteria</taxon>
        <taxon>Bacillati</taxon>
        <taxon>Actinomycetota</taxon>
        <taxon>Actinomycetes</taxon>
        <taxon>Kitasatosporales</taxon>
        <taxon>Streptomycetaceae</taxon>
        <taxon>Streptomyces</taxon>
    </lineage>
</organism>
<gene>
    <name evidence="1" type="ORF">JK364_52070</name>
</gene>
<reference evidence="1 2" key="1">
    <citation type="submission" date="2021-01" db="EMBL/GenBank/DDBJ databases">
        <title>WGS of actinomycetes isolated from Thailand.</title>
        <authorList>
            <person name="Thawai C."/>
        </authorList>
    </citation>
    <scope>NUCLEOTIDE SEQUENCE [LARGE SCALE GENOMIC DNA]</scope>
    <source>
        <strain evidence="1 2">CA3R110</strain>
    </source>
</reference>
<evidence type="ECO:0000313" key="1">
    <source>
        <dbReference type="EMBL" id="MBL1120742.1"/>
    </source>
</evidence>
<name>A0ABS1Q9C5_9ACTN</name>
<comment type="caution">
    <text evidence="1">The sequence shown here is derived from an EMBL/GenBank/DDBJ whole genome shotgun (WGS) entry which is preliminary data.</text>
</comment>
<dbReference type="Proteomes" id="UP000621510">
    <property type="component" value="Unassembled WGS sequence"/>
</dbReference>
<accession>A0ABS1Q9C5</accession>
<protein>
    <submittedName>
        <fullName evidence="1">Uncharacterized protein</fullName>
    </submittedName>
</protein>